<reference evidence="10 11" key="1">
    <citation type="journal article" date="2015" name="Appl. Environ. Microbiol.">
        <title>Nanoarchaeota, Their Sulfolobales Host, and Nanoarchaeota Virus Distribution across Yellowstone National Park Hot Springs.</title>
        <authorList>
            <person name="Munson-McGee J.H."/>
            <person name="Field E.K."/>
            <person name="Bateson M."/>
            <person name="Rooney C."/>
            <person name="Stepanauskas R."/>
            <person name="Young M.J."/>
        </authorList>
    </citation>
    <scope>NUCLEOTIDE SEQUENCE [LARGE SCALE GENOMIC DNA]</scope>
    <source>
        <strain evidence="10">SCGC AB-777_O03</strain>
    </source>
</reference>
<dbReference type="AlphaFoldDB" id="A0A2T9WSE6"/>
<comment type="subcellular location">
    <subcellularLocation>
        <location evidence="1">Cell membrane</location>
        <topology evidence="1">Multi-pass membrane protein</topology>
    </subcellularLocation>
</comment>
<feature type="transmembrane region" description="Helical" evidence="7">
    <location>
        <begin position="305"/>
        <end position="337"/>
    </location>
</feature>
<dbReference type="PANTHER" id="PTHR30572">
    <property type="entry name" value="MEMBRANE COMPONENT OF TRANSPORTER-RELATED"/>
    <property type="match status" value="1"/>
</dbReference>
<name>A0A2T9WSE6_NANST</name>
<evidence type="ECO:0000259" key="9">
    <source>
        <dbReference type="Pfam" id="PF12704"/>
    </source>
</evidence>
<gene>
    <name evidence="10" type="ORF">DDW05_02390</name>
</gene>
<evidence type="ECO:0000256" key="3">
    <source>
        <dbReference type="ARBA" id="ARBA00022692"/>
    </source>
</evidence>
<feature type="transmembrane region" description="Helical" evidence="7">
    <location>
        <begin position="256"/>
        <end position="284"/>
    </location>
</feature>
<dbReference type="Pfam" id="PF12704">
    <property type="entry name" value="MacB_PCD"/>
    <property type="match status" value="1"/>
</dbReference>
<dbReference type="EMBL" id="QEFH01000019">
    <property type="protein sequence ID" value="PVU70745.1"/>
    <property type="molecule type" value="Genomic_DNA"/>
</dbReference>
<feature type="transmembrane region" description="Helical" evidence="7">
    <location>
        <begin position="21"/>
        <end position="41"/>
    </location>
</feature>
<evidence type="ECO:0000256" key="2">
    <source>
        <dbReference type="ARBA" id="ARBA00022475"/>
    </source>
</evidence>
<dbReference type="InterPro" id="IPR003838">
    <property type="entry name" value="ABC3_permease_C"/>
</dbReference>
<organism evidence="10 11">
    <name type="scientific">Nanobsidianus stetteri</name>
    <dbReference type="NCBI Taxonomy" id="1294122"/>
    <lineage>
        <taxon>Archaea</taxon>
        <taxon>Nanobdellota</taxon>
        <taxon>Candidatus Nanoarchaeia</taxon>
        <taxon>Nanoarchaeales</taxon>
        <taxon>Nanopusillaceae</taxon>
        <taxon>Candidatus Nanobsidianus</taxon>
    </lineage>
</organism>
<keyword evidence="2" id="KW-1003">Cell membrane</keyword>
<comment type="caution">
    <text evidence="10">The sequence shown here is derived from an EMBL/GenBank/DDBJ whole genome shotgun (WGS) entry which is preliminary data.</text>
</comment>
<keyword evidence="3 7" id="KW-0812">Transmembrane</keyword>
<dbReference type="GO" id="GO:0005886">
    <property type="term" value="C:plasma membrane"/>
    <property type="evidence" value="ECO:0007669"/>
    <property type="project" value="UniProtKB-SubCell"/>
</dbReference>
<dbReference type="InterPro" id="IPR050250">
    <property type="entry name" value="Macrolide_Exporter_MacB"/>
</dbReference>
<dbReference type="InterPro" id="IPR025857">
    <property type="entry name" value="MacB_PCD"/>
</dbReference>
<protein>
    <recommendedName>
        <fullName evidence="12">ABC transporter permease</fullName>
    </recommendedName>
</protein>
<evidence type="ECO:0000256" key="5">
    <source>
        <dbReference type="ARBA" id="ARBA00023136"/>
    </source>
</evidence>
<feature type="domain" description="ABC3 transporter permease C-terminal" evidence="8">
    <location>
        <begin position="266"/>
        <end position="385"/>
    </location>
</feature>
<evidence type="ECO:0000256" key="1">
    <source>
        <dbReference type="ARBA" id="ARBA00004651"/>
    </source>
</evidence>
<evidence type="ECO:0000256" key="4">
    <source>
        <dbReference type="ARBA" id="ARBA00022989"/>
    </source>
</evidence>
<keyword evidence="4 7" id="KW-1133">Transmembrane helix</keyword>
<evidence type="ECO:0000313" key="11">
    <source>
        <dbReference type="Proteomes" id="UP000245908"/>
    </source>
</evidence>
<evidence type="ECO:0000313" key="10">
    <source>
        <dbReference type="EMBL" id="PVU70745.1"/>
    </source>
</evidence>
<evidence type="ECO:0008006" key="12">
    <source>
        <dbReference type="Google" id="ProtNLM"/>
    </source>
</evidence>
<dbReference type="PANTHER" id="PTHR30572:SF4">
    <property type="entry name" value="ABC TRANSPORTER PERMEASE YTRF"/>
    <property type="match status" value="1"/>
</dbReference>
<accession>A0A2T9WSE6</accession>
<dbReference type="GO" id="GO:0022857">
    <property type="term" value="F:transmembrane transporter activity"/>
    <property type="evidence" value="ECO:0007669"/>
    <property type="project" value="TreeGrafter"/>
</dbReference>
<sequence>MKINDYLFLILKYLKTKKLRTFLTSLGITIGIATIFTLIALSQGLQYYVQSELNKFGNKAIFIFPGARAGFVSSISGYFTNSFIENIKTLPGVERVIKAYSTSTIIKYNNYQIPADVLVINTNDINYLTYVDYNILEGTFITNNNNCQVDLGYQIANSPSLNNQKISVGDYINIFGQRCQVVGILQQTSGNPDYTILFPEGEYEKIFGNINYNYLIVIVYNYNIAYNSINNYINSLKGQTYTIVTAQSIEQIADQIIGGISMFSLIIASISILISAINIVNTMYTSILERYKEIGLLKALGMKNIEVLVLFLLESGFIGLLGGILGIMLGFFTSYIASSVLKFYGFIGLQPYINVQLIIFSLVFPFFIGILSGTLPAIKASRIDPMVALRYE</sequence>
<feature type="transmembrane region" description="Helical" evidence="7">
    <location>
        <begin position="357"/>
        <end position="378"/>
    </location>
</feature>
<feature type="domain" description="MacB-like periplasmic core" evidence="9">
    <location>
        <begin position="21"/>
        <end position="215"/>
    </location>
</feature>
<evidence type="ECO:0000256" key="7">
    <source>
        <dbReference type="SAM" id="Phobius"/>
    </source>
</evidence>
<evidence type="ECO:0000256" key="6">
    <source>
        <dbReference type="ARBA" id="ARBA00038076"/>
    </source>
</evidence>
<keyword evidence="5 7" id="KW-0472">Membrane</keyword>
<comment type="similarity">
    <text evidence="6">Belongs to the ABC-4 integral membrane protein family.</text>
</comment>
<evidence type="ECO:0000259" key="8">
    <source>
        <dbReference type="Pfam" id="PF02687"/>
    </source>
</evidence>
<proteinExistence type="inferred from homology"/>
<dbReference type="Proteomes" id="UP000245908">
    <property type="component" value="Unassembled WGS sequence"/>
</dbReference>
<dbReference type="Pfam" id="PF02687">
    <property type="entry name" value="FtsX"/>
    <property type="match status" value="1"/>
</dbReference>